<dbReference type="InterPro" id="IPR045760">
    <property type="entry name" value="DAP_DH_C"/>
</dbReference>
<feature type="domain" description="2,4-diaminopentanoate dehydrogenase C-terminal" evidence="1">
    <location>
        <begin position="159"/>
        <end position="343"/>
    </location>
</feature>
<evidence type="ECO:0000313" key="2">
    <source>
        <dbReference type="EMBL" id="NED96533.1"/>
    </source>
</evidence>
<comment type="caution">
    <text evidence="2">The sequence shown here is derived from an EMBL/GenBank/DDBJ whole genome shotgun (WGS) entry which is preliminary data.</text>
</comment>
<dbReference type="Proteomes" id="UP000469185">
    <property type="component" value="Unassembled WGS sequence"/>
</dbReference>
<sequence length="348" mass="35936">MTVTHASSPAASTSGESHERLIGVVHVGLGPIGRQVLAFLAGRGSYRSIGAVDIDPQLIGRTLNQVTDGANGDAVVVGSVGELPAAGPGAVAIHCAGSSLEKVAGTFAELMRAGYHVVSTCEELSDPRSTQGELAAQLDRVAAENGVVLLGTGVNPGYSMDYLPVVLAASQRAVHGVAVHRVQDAGLRRLPLQRKVGAGLTVEEFGERVAQGTIRHVGLPESARLVDRALGLGCTEFTETIDPVIAQARVPLGDSAVDTGHVLGIDQLVVARRNGVEVIRLHLQMAVGLPDPRDVITIDGDPGLETVIRGLHGDSATAAVVVNSLGRVRVAPPGLRTADEIPASPLNF</sequence>
<evidence type="ECO:0000313" key="3">
    <source>
        <dbReference type="Proteomes" id="UP000469185"/>
    </source>
</evidence>
<name>A0A6N9YNF5_9ACTN</name>
<proteinExistence type="predicted"/>
<organism evidence="2 3">
    <name type="scientific">Phytoactinopolyspora alkaliphila</name>
    <dbReference type="NCBI Taxonomy" id="1783498"/>
    <lineage>
        <taxon>Bacteria</taxon>
        <taxon>Bacillati</taxon>
        <taxon>Actinomycetota</taxon>
        <taxon>Actinomycetes</taxon>
        <taxon>Jiangellales</taxon>
        <taxon>Jiangellaceae</taxon>
        <taxon>Phytoactinopolyspora</taxon>
    </lineage>
</organism>
<dbReference type="EMBL" id="JAAGOB010000007">
    <property type="protein sequence ID" value="NED96533.1"/>
    <property type="molecule type" value="Genomic_DNA"/>
</dbReference>
<accession>A0A6N9YNF5</accession>
<dbReference type="AlphaFoldDB" id="A0A6N9YNF5"/>
<dbReference type="CDD" id="cd24146">
    <property type="entry name" value="nat-AmDH_N_like"/>
    <property type="match status" value="1"/>
</dbReference>
<dbReference type="Pfam" id="PF19328">
    <property type="entry name" value="DAP_DH_C"/>
    <property type="match status" value="1"/>
</dbReference>
<keyword evidence="3" id="KW-1185">Reference proteome</keyword>
<evidence type="ECO:0000259" key="1">
    <source>
        <dbReference type="Pfam" id="PF19328"/>
    </source>
</evidence>
<reference evidence="2 3" key="1">
    <citation type="submission" date="2020-02" db="EMBL/GenBank/DDBJ databases">
        <authorList>
            <person name="Li X.-J."/>
            <person name="Feng X.-M."/>
        </authorList>
    </citation>
    <scope>NUCLEOTIDE SEQUENCE [LARGE SCALE GENOMIC DNA]</scope>
    <source>
        <strain evidence="2 3">CGMCC 4.7225</strain>
    </source>
</reference>
<dbReference type="InterPro" id="IPR036291">
    <property type="entry name" value="NAD(P)-bd_dom_sf"/>
</dbReference>
<protein>
    <submittedName>
        <fullName evidence="2">Dihydrodipicolinate reductase</fullName>
    </submittedName>
</protein>
<dbReference type="SUPFAM" id="SSF51735">
    <property type="entry name" value="NAD(P)-binding Rossmann-fold domains"/>
    <property type="match status" value="1"/>
</dbReference>
<dbReference type="RefSeq" id="WP_163819317.1">
    <property type="nucleotide sequence ID" value="NZ_JAAGOB010000007.1"/>
</dbReference>
<gene>
    <name evidence="2" type="ORF">G1H11_14580</name>
</gene>